<dbReference type="Proteomes" id="UP000630594">
    <property type="component" value="Unassembled WGS sequence"/>
</dbReference>
<accession>A0ABQ1Q036</accession>
<feature type="signal peptide" evidence="1">
    <location>
        <begin position="1"/>
        <end position="27"/>
    </location>
</feature>
<comment type="caution">
    <text evidence="2">The sequence shown here is derived from an EMBL/GenBank/DDBJ whole genome shotgun (WGS) entry which is preliminary data.</text>
</comment>
<dbReference type="PROSITE" id="PS51257">
    <property type="entry name" value="PROKAR_LIPOPROTEIN"/>
    <property type="match status" value="1"/>
</dbReference>
<organism evidence="2 3">
    <name type="scientific">Nocardioides daphniae</name>
    <dbReference type="NCBI Taxonomy" id="402297"/>
    <lineage>
        <taxon>Bacteria</taxon>
        <taxon>Bacillati</taxon>
        <taxon>Actinomycetota</taxon>
        <taxon>Actinomycetes</taxon>
        <taxon>Propionibacteriales</taxon>
        <taxon>Nocardioidaceae</taxon>
        <taxon>Nocardioides</taxon>
    </lineage>
</organism>
<keyword evidence="1" id="KW-0732">Signal</keyword>
<dbReference type="RefSeq" id="WP_188420803.1">
    <property type="nucleotide sequence ID" value="NZ_BMCK01000001.1"/>
</dbReference>
<proteinExistence type="predicted"/>
<dbReference type="EMBL" id="BMCK01000001">
    <property type="protein sequence ID" value="GGD09030.1"/>
    <property type="molecule type" value="Genomic_DNA"/>
</dbReference>
<sequence length="181" mass="18740">MSHLVRRVVVPATVAALCALSLVGCGAGEKAVEEASNKAIEKALEDDGAKDVDIDSEDGSVKIETEDGTTAYGEDLDMPGGFPSDVPLPLADRSIISATTNKNEMAVMMALTDPDLAAEEKHLVGGFEEAGYTVSDKVSSQAEGMEMLMFTATKGSTQVSVSITGEQGGESNAMYAVTQGS</sequence>
<name>A0ABQ1Q036_9ACTN</name>
<reference evidence="3" key="1">
    <citation type="journal article" date="2019" name="Int. J. Syst. Evol. Microbiol.">
        <title>The Global Catalogue of Microorganisms (GCM) 10K type strain sequencing project: providing services to taxonomists for standard genome sequencing and annotation.</title>
        <authorList>
            <consortium name="The Broad Institute Genomics Platform"/>
            <consortium name="The Broad Institute Genome Sequencing Center for Infectious Disease"/>
            <person name="Wu L."/>
            <person name="Ma J."/>
        </authorList>
    </citation>
    <scope>NUCLEOTIDE SEQUENCE [LARGE SCALE GENOMIC DNA]</scope>
    <source>
        <strain evidence="3">CCM 7403</strain>
    </source>
</reference>
<feature type="chain" id="PRO_5045157899" evidence="1">
    <location>
        <begin position="28"/>
        <end position="181"/>
    </location>
</feature>
<gene>
    <name evidence="2" type="ORF">GCM10007231_04900</name>
</gene>
<evidence type="ECO:0000256" key="1">
    <source>
        <dbReference type="SAM" id="SignalP"/>
    </source>
</evidence>
<protein>
    <submittedName>
        <fullName evidence="2">Uncharacterized protein</fullName>
    </submittedName>
</protein>
<keyword evidence="3" id="KW-1185">Reference proteome</keyword>
<evidence type="ECO:0000313" key="2">
    <source>
        <dbReference type="EMBL" id="GGD09030.1"/>
    </source>
</evidence>
<evidence type="ECO:0000313" key="3">
    <source>
        <dbReference type="Proteomes" id="UP000630594"/>
    </source>
</evidence>